<evidence type="ECO:0000313" key="5">
    <source>
        <dbReference type="Proteomes" id="UP000285146"/>
    </source>
</evidence>
<dbReference type="InterPro" id="IPR001012">
    <property type="entry name" value="UBX_dom"/>
</dbReference>
<dbReference type="InterPro" id="IPR006577">
    <property type="entry name" value="UAS"/>
</dbReference>
<name>A0A423WUK9_9PEZI</name>
<dbReference type="AlphaFoldDB" id="A0A423WUK9"/>
<dbReference type="GO" id="GO:0005783">
    <property type="term" value="C:endoplasmic reticulum"/>
    <property type="evidence" value="ECO:0007669"/>
    <property type="project" value="TreeGrafter"/>
</dbReference>
<dbReference type="PANTHER" id="PTHR23322">
    <property type="entry name" value="FAS-ASSOCIATED PROTEIN"/>
    <property type="match status" value="1"/>
</dbReference>
<evidence type="ECO:0000313" key="4">
    <source>
        <dbReference type="EMBL" id="ROW07166.1"/>
    </source>
</evidence>
<dbReference type="PANTHER" id="PTHR23322:SF1">
    <property type="entry name" value="FAS-ASSOCIATED FACTOR 2"/>
    <property type="match status" value="1"/>
</dbReference>
<dbReference type="STRING" id="1230097.A0A423WUK9"/>
<accession>A0A423WUK9</accession>
<dbReference type="Gene3D" id="1.10.8.10">
    <property type="entry name" value="DNA helicase RuvA subunit, C-terminal domain"/>
    <property type="match status" value="1"/>
</dbReference>
<dbReference type="CDD" id="cd14273">
    <property type="entry name" value="UBA_TAP-C_like"/>
    <property type="match status" value="1"/>
</dbReference>
<sequence length="528" mass="59392">MASASSDFDPAQLSPTQQEALQQYTQLTNQEPKDALPLLERSQWNVQIAITKFFDGEGPDPVAEAQAAQPTVPRAAGRHENLQESFYTPTARLPRRDRTEPAPRIVPGPSTTYGAPWLLTLLFAPFRLGWTLFSTLFRPVWYILSFLPQSLRPRAVSNSITRGLRNTNGRKMLLPRDSAARFKREFEEEYGSNPLPWYEGGFAQAHDQAKKELKFLLVVLMSPEHDDTAPFARDVLLAPEVSSFLSDPANQVILWGGNVLDSEAYTVSQEYNCTKFPFSVLISLSPKEGSTRMGIIKRLAGNTTAGRYLAAIQSAMDKYTPDLDGLRAERVAQQTARDLRTEQDSAYERSLARDRERARQKREAEAAAAEAEKRALEQAERAAELQRKRQLWRRWRAATIAPEPPATDKDVVRLAVKMPEEAGAGRVIRRFAGETTVEELYAFVECYDLLSRPADDSELDEKDGAPEGYEHLYGFRLASLLPREVYEPSKEKTLRETIGKSGNLIVEDIIEEEEDDDEVNDEPVEVAA</sequence>
<evidence type="ECO:0000259" key="3">
    <source>
        <dbReference type="SMART" id="SM00594"/>
    </source>
</evidence>
<dbReference type="Gene3D" id="3.10.20.90">
    <property type="entry name" value="Phosphatidylinositol 3-kinase Catalytic Subunit, Chain A, domain 1"/>
    <property type="match status" value="1"/>
</dbReference>
<dbReference type="Gene3D" id="3.40.30.10">
    <property type="entry name" value="Glutaredoxin"/>
    <property type="match status" value="1"/>
</dbReference>
<comment type="caution">
    <text evidence="4">The sequence shown here is derived from an EMBL/GenBank/DDBJ whole genome shotgun (WGS) entry which is preliminary data.</text>
</comment>
<dbReference type="Pfam" id="PF14555">
    <property type="entry name" value="UBA_4"/>
    <property type="match status" value="1"/>
</dbReference>
<dbReference type="SUPFAM" id="SSF54236">
    <property type="entry name" value="Ubiquitin-like"/>
    <property type="match status" value="1"/>
</dbReference>
<feature type="compositionally biased region" description="Basic and acidic residues" evidence="2">
    <location>
        <begin position="337"/>
        <end position="370"/>
    </location>
</feature>
<feature type="region of interest" description="Disordered" evidence="2">
    <location>
        <begin position="335"/>
        <end position="370"/>
    </location>
</feature>
<dbReference type="InterPro" id="IPR036249">
    <property type="entry name" value="Thioredoxin-like_sf"/>
</dbReference>
<protein>
    <recommendedName>
        <fullName evidence="3">UAS domain-containing protein</fullName>
    </recommendedName>
</protein>
<proteinExistence type="predicted"/>
<dbReference type="SUPFAM" id="SSF52833">
    <property type="entry name" value="Thioredoxin-like"/>
    <property type="match status" value="1"/>
</dbReference>
<organism evidence="4 5">
    <name type="scientific">Cytospora leucostoma</name>
    <dbReference type="NCBI Taxonomy" id="1230097"/>
    <lineage>
        <taxon>Eukaryota</taxon>
        <taxon>Fungi</taxon>
        <taxon>Dikarya</taxon>
        <taxon>Ascomycota</taxon>
        <taxon>Pezizomycotina</taxon>
        <taxon>Sordariomycetes</taxon>
        <taxon>Sordariomycetidae</taxon>
        <taxon>Diaporthales</taxon>
        <taxon>Cytosporaceae</taxon>
        <taxon>Cytospora</taxon>
    </lineage>
</organism>
<feature type="domain" description="UAS" evidence="3">
    <location>
        <begin position="181"/>
        <end position="313"/>
    </location>
</feature>
<dbReference type="OrthoDB" id="1026733at2759"/>
<dbReference type="SUPFAM" id="SSF46934">
    <property type="entry name" value="UBA-like"/>
    <property type="match status" value="1"/>
</dbReference>
<keyword evidence="1" id="KW-0175">Coiled coil</keyword>
<dbReference type="GO" id="GO:0036503">
    <property type="term" value="P:ERAD pathway"/>
    <property type="evidence" value="ECO:0007669"/>
    <property type="project" value="TreeGrafter"/>
</dbReference>
<dbReference type="SMART" id="SM00594">
    <property type="entry name" value="UAS"/>
    <property type="match status" value="1"/>
</dbReference>
<dbReference type="Pfam" id="PF00789">
    <property type="entry name" value="UBX"/>
    <property type="match status" value="1"/>
</dbReference>
<dbReference type="EMBL" id="LKEB01000039">
    <property type="protein sequence ID" value="ROW07166.1"/>
    <property type="molecule type" value="Genomic_DNA"/>
</dbReference>
<dbReference type="FunCoup" id="A0A423WUK9">
    <property type="interactions" value="140"/>
</dbReference>
<evidence type="ECO:0000256" key="2">
    <source>
        <dbReference type="SAM" id="MobiDB-lite"/>
    </source>
</evidence>
<gene>
    <name evidence="4" type="ORF">VPNG_07333</name>
</gene>
<dbReference type="InterPro" id="IPR029071">
    <property type="entry name" value="Ubiquitin-like_domsf"/>
</dbReference>
<keyword evidence="5" id="KW-1185">Reference proteome</keyword>
<dbReference type="InterPro" id="IPR009060">
    <property type="entry name" value="UBA-like_sf"/>
</dbReference>
<reference evidence="4 5" key="1">
    <citation type="submission" date="2015-09" db="EMBL/GenBank/DDBJ databases">
        <title>Host preference determinants of Valsa canker pathogens revealed by comparative genomics.</title>
        <authorList>
            <person name="Yin Z."/>
            <person name="Huang L."/>
        </authorList>
    </citation>
    <scope>NUCLEOTIDE SEQUENCE [LARGE SCALE GENOMIC DNA]</scope>
    <source>
        <strain evidence="4 5">SXYLt</strain>
    </source>
</reference>
<evidence type="ECO:0000256" key="1">
    <source>
        <dbReference type="ARBA" id="ARBA00023054"/>
    </source>
</evidence>
<dbReference type="InParanoid" id="A0A423WUK9"/>
<dbReference type="Proteomes" id="UP000285146">
    <property type="component" value="Unassembled WGS sequence"/>
</dbReference>
<dbReference type="GO" id="GO:0043130">
    <property type="term" value="F:ubiquitin binding"/>
    <property type="evidence" value="ECO:0007669"/>
    <property type="project" value="TreeGrafter"/>
</dbReference>
<dbReference type="InterPro" id="IPR050730">
    <property type="entry name" value="UBX_domain-protein"/>
</dbReference>